<dbReference type="PANTHER" id="PTHR23513">
    <property type="entry name" value="INTEGRAL MEMBRANE EFFLUX PROTEIN-RELATED"/>
    <property type="match status" value="1"/>
</dbReference>
<evidence type="ECO:0000256" key="7">
    <source>
        <dbReference type="SAM" id="Phobius"/>
    </source>
</evidence>
<dbReference type="CDD" id="cd06173">
    <property type="entry name" value="MFS_MefA_like"/>
    <property type="match status" value="1"/>
</dbReference>
<keyword evidence="10" id="KW-1185">Reference proteome</keyword>
<evidence type="ECO:0000313" key="9">
    <source>
        <dbReference type="EMBL" id="MDQ7907551.1"/>
    </source>
</evidence>
<feature type="transmembrane region" description="Helical" evidence="7">
    <location>
        <begin position="271"/>
        <end position="291"/>
    </location>
</feature>
<proteinExistence type="predicted"/>
<dbReference type="Pfam" id="PF05977">
    <property type="entry name" value="MFS_3"/>
    <property type="match status" value="1"/>
</dbReference>
<feature type="transmembrane region" description="Helical" evidence="7">
    <location>
        <begin position="60"/>
        <end position="80"/>
    </location>
</feature>
<organism evidence="9 10">
    <name type="scientific">Phytohabitans maris</name>
    <dbReference type="NCBI Taxonomy" id="3071409"/>
    <lineage>
        <taxon>Bacteria</taxon>
        <taxon>Bacillati</taxon>
        <taxon>Actinomycetota</taxon>
        <taxon>Actinomycetes</taxon>
        <taxon>Micromonosporales</taxon>
        <taxon>Micromonosporaceae</taxon>
    </lineage>
</organism>
<feature type="transmembrane region" description="Helical" evidence="7">
    <location>
        <begin position="238"/>
        <end position="259"/>
    </location>
</feature>
<comment type="caution">
    <text evidence="9">The sequence shown here is derived from an EMBL/GenBank/DDBJ whole genome shotgun (WGS) entry which is preliminary data.</text>
</comment>
<feature type="transmembrane region" description="Helical" evidence="7">
    <location>
        <begin position="30"/>
        <end position="54"/>
    </location>
</feature>
<feature type="domain" description="Major facilitator superfamily (MFS) profile" evidence="8">
    <location>
        <begin position="193"/>
        <end position="426"/>
    </location>
</feature>
<dbReference type="Proteomes" id="UP001230908">
    <property type="component" value="Unassembled WGS sequence"/>
</dbReference>
<evidence type="ECO:0000256" key="5">
    <source>
        <dbReference type="ARBA" id="ARBA00022989"/>
    </source>
</evidence>
<accession>A0ABU0ZLS9</accession>
<keyword evidence="6 7" id="KW-0472">Membrane</keyword>
<name>A0ABU0ZLS9_9ACTN</name>
<keyword evidence="4 7" id="KW-0812">Transmembrane</keyword>
<keyword evidence="5 7" id="KW-1133">Transmembrane helix</keyword>
<feature type="transmembrane region" description="Helical" evidence="7">
    <location>
        <begin position="188"/>
        <end position="205"/>
    </location>
</feature>
<evidence type="ECO:0000256" key="4">
    <source>
        <dbReference type="ARBA" id="ARBA00022692"/>
    </source>
</evidence>
<evidence type="ECO:0000256" key="1">
    <source>
        <dbReference type="ARBA" id="ARBA00004651"/>
    </source>
</evidence>
<protein>
    <submittedName>
        <fullName evidence="9">MFS transporter</fullName>
    </submittedName>
</protein>
<dbReference type="InterPro" id="IPR036259">
    <property type="entry name" value="MFS_trans_sf"/>
</dbReference>
<sequence length="426" mass="44566">MRDRISGWRRASAESPVSMFSSLRVPNYRLYFVGQSISVAGNWMQNLAIGWLVLELTHSGTVLGVVTAARYAPLFLLGSWGGLLADRVDNRGLLTLTQTCSALLSFALALVSLSGTANVATVLVLVLLLGLVSVFDNPPRQSMISQLVPRPYLGNAIALNSISTNLARVVGPGVAGGIIATMGVTPCFFINAVSFLAVVGSLLVMRTSALVPTERVAKAKGQILAGWRYVASRPELRYPLMMVIVTGVLTWEFPVSLPLLTTGTFHAGAEAYGAALACLAVGSVVGGLVAARRRVVTVRSLAISALLWGGLICVASAAPTLPLAYVALTFVGSAAVTFSSMAKTLLQMECAPTMRGRVMSLWAIFWRGGSVLGAPLVGAIGTYVGPRYGLLVGGVAALACGGAVLALRFDRSPTAEVTRVDSELSP</sequence>
<dbReference type="InterPro" id="IPR020846">
    <property type="entry name" value="MFS_dom"/>
</dbReference>
<evidence type="ECO:0000259" key="8">
    <source>
        <dbReference type="PROSITE" id="PS50850"/>
    </source>
</evidence>
<evidence type="ECO:0000256" key="2">
    <source>
        <dbReference type="ARBA" id="ARBA00022448"/>
    </source>
</evidence>
<dbReference type="EMBL" id="JAVHUY010000023">
    <property type="protein sequence ID" value="MDQ7907551.1"/>
    <property type="molecule type" value="Genomic_DNA"/>
</dbReference>
<dbReference type="RefSeq" id="WP_308714828.1">
    <property type="nucleotide sequence ID" value="NZ_JAVHUY010000023.1"/>
</dbReference>
<keyword evidence="2" id="KW-0813">Transport</keyword>
<gene>
    <name evidence="9" type="ORF">RB614_23810</name>
</gene>
<dbReference type="SUPFAM" id="SSF103473">
    <property type="entry name" value="MFS general substrate transporter"/>
    <property type="match status" value="1"/>
</dbReference>
<keyword evidence="3" id="KW-1003">Cell membrane</keyword>
<reference evidence="9 10" key="1">
    <citation type="submission" date="2023-08" db="EMBL/GenBank/DDBJ databases">
        <title>Phytohabitans sansha sp. nov., isolated from marine sediment.</title>
        <authorList>
            <person name="Zhao Y."/>
            <person name="Yi K."/>
        </authorList>
    </citation>
    <scope>NUCLEOTIDE SEQUENCE [LARGE SCALE GENOMIC DNA]</scope>
    <source>
        <strain evidence="9 10">ZYX-F-186</strain>
    </source>
</reference>
<evidence type="ECO:0000256" key="6">
    <source>
        <dbReference type="ARBA" id="ARBA00023136"/>
    </source>
</evidence>
<evidence type="ECO:0000256" key="3">
    <source>
        <dbReference type="ARBA" id="ARBA00022475"/>
    </source>
</evidence>
<feature type="transmembrane region" description="Helical" evidence="7">
    <location>
        <begin position="358"/>
        <end position="384"/>
    </location>
</feature>
<comment type="subcellular location">
    <subcellularLocation>
        <location evidence="1">Cell membrane</location>
        <topology evidence="1">Multi-pass membrane protein</topology>
    </subcellularLocation>
</comment>
<feature type="transmembrane region" description="Helical" evidence="7">
    <location>
        <begin position="390"/>
        <end position="409"/>
    </location>
</feature>
<dbReference type="PROSITE" id="PS50850">
    <property type="entry name" value="MFS"/>
    <property type="match status" value="1"/>
</dbReference>
<feature type="transmembrane region" description="Helical" evidence="7">
    <location>
        <begin position="324"/>
        <end position="346"/>
    </location>
</feature>
<dbReference type="InterPro" id="IPR010290">
    <property type="entry name" value="TM_effector"/>
</dbReference>
<feature type="transmembrane region" description="Helical" evidence="7">
    <location>
        <begin position="298"/>
        <end position="318"/>
    </location>
</feature>
<dbReference type="Gene3D" id="1.20.1250.20">
    <property type="entry name" value="MFS general substrate transporter like domains"/>
    <property type="match status" value="1"/>
</dbReference>
<evidence type="ECO:0000313" key="10">
    <source>
        <dbReference type="Proteomes" id="UP001230908"/>
    </source>
</evidence>
<dbReference type="PANTHER" id="PTHR23513:SF11">
    <property type="entry name" value="STAPHYLOFERRIN A TRANSPORTER"/>
    <property type="match status" value="1"/>
</dbReference>